<accession>A0A4R2JRH2</accession>
<sequence>MTTSTFDTSLIQSIERQLACPPEEQDLDWLKRSLQTAVELELSTIPPYLCGLWSIENSSDQSSAEAAETIWEIVRDEMFHAALACNLLTAIGGTPDVTRVPGYPCELPGIDRDRLRVYLGGLTREYVQDVFMAIELPEQLWPADRQARTIGEFYDAVESVIRTRPDILPPVTKARQYERNGFPDLPLVDTYQTALKVITRIKEEGEGSRTPPDETPEVLPHYYRFGALVNGRRYVRKPDGKWDYVGAKVPFPTKVYPMMPVPDGGWQNTSGEVADNLKKFDVQYKKTLTELNAVWRESDTAKQNTHFSASVRAMREMGKHAKALMRTPLPGLMLGNYGPDFRPFPIRTEGSHR</sequence>
<keyword evidence="3" id="KW-1185">Reference proteome</keyword>
<dbReference type="PANTHER" id="PTHR34400:SF4">
    <property type="entry name" value="MEMBRANE PROTEIN"/>
    <property type="match status" value="1"/>
</dbReference>
<dbReference type="PANTHER" id="PTHR34400">
    <property type="match status" value="1"/>
</dbReference>
<dbReference type="InterPro" id="IPR026820">
    <property type="entry name" value="VioB/RebD_dom"/>
</dbReference>
<proteinExistence type="predicted"/>
<organism evidence="2 3">
    <name type="scientific">Actinocrispum wychmicini</name>
    <dbReference type="NCBI Taxonomy" id="1213861"/>
    <lineage>
        <taxon>Bacteria</taxon>
        <taxon>Bacillati</taxon>
        <taxon>Actinomycetota</taxon>
        <taxon>Actinomycetes</taxon>
        <taxon>Pseudonocardiales</taxon>
        <taxon>Pseudonocardiaceae</taxon>
        <taxon>Actinocrispum</taxon>
    </lineage>
</organism>
<evidence type="ECO:0000259" key="1">
    <source>
        <dbReference type="Pfam" id="PF12902"/>
    </source>
</evidence>
<dbReference type="OrthoDB" id="9800162at2"/>
<feature type="domain" description="Iminophenyl-pyruvate dimer synthase" evidence="1">
    <location>
        <begin position="34"/>
        <end position="229"/>
    </location>
</feature>
<reference evidence="2 3" key="1">
    <citation type="submission" date="2019-03" db="EMBL/GenBank/DDBJ databases">
        <title>Genomic Encyclopedia of Type Strains, Phase IV (KMG-IV): sequencing the most valuable type-strain genomes for metagenomic binning, comparative biology and taxonomic classification.</title>
        <authorList>
            <person name="Goeker M."/>
        </authorList>
    </citation>
    <scope>NUCLEOTIDE SEQUENCE [LARGE SCALE GENOMIC DNA]</scope>
    <source>
        <strain evidence="2 3">DSM 45934</strain>
    </source>
</reference>
<name>A0A4R2JRH2_9PSEU</name>
<evidence type="ECO:0000313" key="2">
    <source>
        <dbReference type="EMBL" id="TCO62114.1"/>
    </source>
</evidence>
<comment type="caution">
    <text evidence="2">The sequence shown here is derived from an EMBL/GenBank/DDBJ whole genome shotgun (WGS) entry which is preliminary data.</text>
</comment>
<dbReference type="EMBL" id="SLWS01000002">
    <property type="protein sequence ID" value="TCO62114.1"/>
    <property type="molecule type" value="Genomic_DNA"/>
</dbReference>
<dbReference type="AlphaFoldDB" id="A0A4R2JRH2"/>
<dbReference type="Gene3D" id="1.20.1260.10">
    <property type="match status" value="1"/>
</dbReference>
<gene>
    <name evidence="2" type="ORF">EV192_102251</name>
</gene>
<evidence type="ECO:0000313" key="3">
    <source>
        <dbReference type="Proteomes" id="UP000295680"/>
    </source>
</evidence>
<dbReference type="Pfam" id="PF12902">
    <property type="entry name" value="Ferritin-like"/>
    <property type="match status" value="1"/>
</dbReference>
<dbReference type="InterPro" id="IPR012347">
    <property type="entry name" value="Ferritin-like"/>
</dbReference>
<dbReference type="RefSeq" id="WP_132113641.1">
    <property type="nucleotide sequence ID" value="NZ_SLWS01000002.1"/>
</dbReference>
<dbReference type="Proteomes" id="UP000295680">
    <property type="component" value="Unassembled WGS sequence"/>
</dbReference>
<protein>
    <submittedName>
        <fullName evidence="2">Ferritin-like protein</fullName>
    </submittedName>
</protein>